<name>A0A1L0GEM3_9ASCO</name>
<sequence length="101" mass="11799">MNTHLKEIFTLQRRYGQRSHVDLWWHRTLKFHHLAKFLRGGSLKELCCIGIGSGGVTSARLVVYDVRQSCYIEEKYRNAAERDISEVLSQLDDNRAHLILE</sequence>
<dbReference type="EMBL" id="LT635767">
    <property type="protein sequence ID" value="SGZ54741.1"/>
    <property type="molecule type" value="Genomic_DNA"/>
</dbReference>
<reference evidence="1 2" key="1">
    <citation type="submission" date="2016-10" db="EMBL/GenBank/DDBJ databases">
        <authorList>
            <person name="de Groot N.N."/>
        </authorList>
    </citation>
    <scope>NUCLEOTIDE SEQUENCE [LARGE SCALE GENOMIC DNA]</scope>
    <source>
        <strain evidence="1 2">PYCC 4715</strain>
    </source>
</reference>
<evidence type="ECO:0000313" key="1">
    <source>
        <dbReference type="EMBL" id="SGZ54741.1"/>
    </source>
</evidence>
<evidence type="ECO:0000313" key="2">
    <source>
        <dbReference type="Proteomes" id="UP000182259"/>
    </source>
</evidence>
<dbReference type="Proteomes" id="UP000182259">
    <property type="component" value="Chromosome IV"/>
</dbReference>
<dbReference type="AlphaFoldDB" id="A0A1L0GEM3"/>
<gene>
    <name evidence="1" type="ORF">SAMEA4029009_CIC11G00000003798</name>
</gene>
<organism evidence="1 2">
    <name type="scientific">Sungouiella intermedia</name>
    <dbReference type="NCBI Taxonomy" id="45354"/>
    <lineage>
        <taxon>Eukaryota</taxon>
        <taxon>Fungi</taxon>
        <taxon>Dikarya</taxon>
        <taxon>Ascomycota</taxon>
        <taxon>Saccharomycotina</taxon>
        <taxon>Pichiomycetes</taxon>
        <taxon>Metschnikowiaceae</taxon>
        <taxon>Sungouiella</taxon>
    </lineage>
</organism>
<proteinExistence type="predicted"/>
<protein>
    <submittedName>
        <fullName evidence="1">CIC11C00000003798</fullName>
    </submittedName>
</protein>
<accession>A0A1L0GEM3</accession>